<sequence length="277" mass="29455">MILGGDLPVNRLGFGALRLTDGWTGAPRGGRDHAVAVLRRAVELGVTFIDTADSYGLGASEELIAEALHPYPDGLVVATKAGQSRPGPALWQPLGRPEYLKQQAELSLRRLRVERLDLFQLHRVDPLVPLADQVGALKELQDEGKVRHIGLSEVDADQLAAARAVAGVASVQNLYHLTDRRHEAVLERCAAHGIAFIPWLPVASGRHARPGGVLAEVAAELGASPAQVSLAWILHRAPVTLPIPGTGSLEHLAENVAAAGLTLTGDQVKRLDDVQPA</sequence>
<dbReference type="InterPro" id="IPR023210">
    <property type="entry name" value="NADP_OxRdtase_dom"/>
</dbReference>
<evidence type="ECO:0000256" key="1">
    <source>
        <dbReference type="ARBA" id="ARBA00023002"/>
    </source>
</evidence>
<dbReference type="Pfam" id="PF00248">
    <property type="entry name" value="Aldo_ket_red"/>
    <property type="match status" value="1"/>
</dbReference>
<organism evidence="3 4">
    <name type="scientific">Phytohabitans houttuyneae</name>
    <dbReference type="NCBI Taxonomy" id="1076126"/>
    <lineage>
        <taxon>Bacteria</taxon>
        <taxon>Bacillati</taxon>
        <taxon>Actinomycetota</taxon>
        <taxon>Actinomycetes</taxon>
        <taxon>Micromonosporales</taxon>
        <taxon>Micromonosporaceae</taxon>
    </lineage>
</organism>
<evidence type="ECO:0000259" key="2">
    <source>
        <dbReference type="Pfam" id="PF00248"/>
    </source>
</evidence>
<dbReference type="PRINTS" id="PR00069">
    <property type="entry name" value="ALDKETRDTASE"/>
</dbReference>
<reference evidence="3 4" key="2">
    <citation type="submission" date="2020-03" db="EMBL/GenBank/DDBJ databases">
        <authorList>
            <person name="Ichikawa N."/>
            <person name="Kimura A."/>
            <person name="Kitahashi Y."/>
            <person name="Uohara A."/>
        </authorList>
    </citation>
    <scope>NUCLEOTIDE SEQUENCE [LARGE SCALE GENOMIC DNA]</scope>
    <source>
        <strain evidence="3 4">NBRC 108639</strain>
    </source>
</reference>
<evidence type="ECO:0000313" key="3">
    <source>
        <dbReference type="EMBL" id="GFJ77201.1"/>
    </source>
</evidence>
<dbReference type="AlphaFoldDB" id="A0A6V8K477"/>
<protein>
    <submittedName>
        <fullName evidence="3">Oxidoreductase</fullName>
    </submittedName>
</protein>
<name>A0A6V8K477_9ACTN</name>
<feature type="domain" description="NADP-dependent oxidoreductase" evidence="2">
    <location>
        <begin position="11"/>
        <end position="274"/>
    </location>
</feature>
<dbReference type="InterPro" id="IPR036812">
    <property type="entry name" value="NAD(P)_OxRdtase_dom_sf"/>
</dbReference>
<accession>A0A6V8K477</accession>
<keyword evidence="1" id="KW-0560">Oxidoreductase</keyword>
<proteinExistence type="predicted"/>
<dbReference type="CDD" id="cd19088">
    <property type="entry name" value="AKR_AKR13B1"/>
    <property type="match status" value="1"/>
</dbReference>
<dbReference type="PANTHER" id="PTHR43625">
    <property type="entry name" value="AFLATOXIN B1 ALDEHYDE REDUCTASE"/>
    <property type="match status" value="1"/>
</dbReference>
<dbReference type="Gene3D" id="3.20.20.100">
    <property type="entry name" value="NADP-dependent oxidoreductase domain"/>
    <property type="match status" value="1"/>
</dbReference>
<dbReference type="SUPFAM" id="SSF51430">
    <property type="entry name" value="NAD(P)-linked oxidoreductase"/>
    <property type="match status" value="1"/>
</dbReference>
<keyword evidence="4" id="KW-1185">Reference proteome</keyword>
<evidence type="ECO:0000313" key="4">
    <source>
        <dbReference type="Proteomes" id="UP000482800"/>
    </source>
</evidence>
<dbReference type="PANTHER" id="PTHR43625:SF40">
    <property type="entry name" value="ALDO-KETO REDUCTASE YAKC [NADP(+)]"/>
    <property type="match status" value="1"/>
</dbReference>
<dbReference type="GO" id="GO:0016491">
    <property type="term" value="F:oxidoreductase activity"/>
    <property type="evidence" value="ECO:0007669"/>
    <property type="project" value="UniProtKB-KW"/>
</dbReference>
<reference evidence="3 4" key="1">
    <citation type="submission" date="2020-03" db="EMBL/GenBank/DDBJ databases">
        <title>Whole genome shotgun sequence of Phytohabitans houttuyneae NBRC 108639.</title>
        <authorList>
            <person name="Komaki H."/>
            <person name="Tamura T."/>
        </authorList>
    </citation>
    <scope>NUCLEOTIDE SEQUENCE [LARGE SCALE GENOMIC DNA]</scope>
    <source>
        <strain evidence="3 4">NBRC 108639</strain>
    </source>
</reference>
<comment type="caution">
    <text evidence="3">The sequence shown here is derived from an EMBL/GenBank/DDBJ whole genome shotgun (WGS) entry which is preliminary data.</text>
</comment>
<dbReference type="InterPro" id="IPR020471">
    <property type="entry name" value="AKR"/>
</dbReference>
<dbReference type="GO" id="GO:0005737">
    <property type="term" value="C:cytoplasm"/>
    <property type="evidence" value="ECO:0007669"/>
    <property type="project" value="TreeGrafter"/>
</dbReference>
<dbReference type="InterPro" id="IPR050791">
    <property type="entry name" value="Aldo-Keto_reductase"/>
</dbReference>
<gene>
    <name evidence="3" type="ORF">Phou_013810</name>
</gene>
<dbReference type="EMBL" id="BLPF01000001">
    <property type="protein sequence ID" value="GFJ77201.1"/>
    <property type="molecule type" value="Genomic_DNA"/>
</dbReference>
<dbReference type="Proteomes" id="UP000482800">
    <property type="component" value="Unassembled WGS sequence"/>
</dbReference>